<reference evidence="1 2" key="1">
    <citation type="journal article" date="2025" name="Anaerobe">
        <title>Description of Anaerococcus kampingiae sp. nov., Anaerococcus groningensis sp. nov., Anaerococcus martiniensis sp. nov., and Anaerococcus cruorum sp. nov., isolated from human clinical specimens.</title>
        <authorList>
            <person name="Boiten K.E."/>
            <person name="Meijer J."/>
            <person name="van Wezel E.M."/>
            <person name="Veloo A.C.M."/>
        </authorList>
    </citation>
    <scope>NUCLEOTIDE SEQUENCE [LARGE SCALE GENOMIC DNA]</scope>
    <source>
        <strain evidence="1 2">ENR0831</strain>
    </source>
</reference>
<organism evidence="1 2">
    <name type="scientific">Anaerococcus martiniensis</name>
    <dbReference type="NCBI Taxonomy" id="3115615"/>
    <lineage>
        <taxon>Bacteria</taxon>
        <taxon>Bacillati</taxon>
        <taxon>Bacillota</taxon>
        <taxon>Tissierellia</taxon>
        <taxon>Tissierellales</taxon>
        <taxon>Peptoniphilaceae</taxon>
        <taxon>Anaerococcus</taxon>
    </lineage>
</organism>
<name>A0ABW9M8T1_9FIRM</name>
<sequence length="99" mass="11636">MKNVSLIKKIEYEDDLSITYPVTFVLEYDFDRSKAKKFFNEIKEQSLLAHDKINVGNNSFTVEISLKNIGQITKILLKNNLDFYGVYVLYDNFLEMKEV</sequence>
<proteinExistence type="predicted"/>
<gene>
    <name evidence="1" type="ORF">ACCQ41_05705</name>
</gene>
<dbReference type="RefSeq" id="WP_394022618.1">
    <property type="nucleotide sequence ID" value="NZ_JBGMEI010000006.1"/>
</dbReference>
<comment type="caution">
    <text evidence="1">The sequence shown here is derived from an EMBL/GenBank/DDBJ whole genome shotgun (WGS) entry which is preliminary data.</text>
</comment>
<keyword evidence="2" id="KW-1185">Reference proteome</keyword>
<evidence type="ECO:0000313" key="1">
    <source>
        <dbReference type="EMBL" id="MFO3665737.1"/>
    </source>
</evidence>
<protein>
    <submittedName>
        <fullName evidence="1">Uncharacterized protein</fullName>
    </submittedName>
</protein>
<dbReference type="EMBL" id="JBGMEI010000006">
    <property type="protein sequence ID" value="MFO3665737.1"/>
    <property type="molecule type" value="Genomic_DNA"/>
</dbReference>
<evidence type="ECO:0000313" key="2">
    <source>
        <dbReference type="Proteomes" id="UP001637996"/>
    </source>
</evidence>
<dbReference type="Proteomes" id="UP001637996">
    <property type="component" value="Unassembled WGS sequence"/>
</dbReference>
<accession>A0ABW9M8T1</accession>